<dbReference type="Pfam" id="PF21109">
    <property type="entry name" value="Stonustoxin_helical"/>
    <property type="match status" value="1"/>
</dbReference>
<dbReference type="InterPro" id="IPR056072">
    <property type="entry name" value="SNTX_MACPF/CDC-like_dom"/>
</dbReference>
<name>A0A6P8F5Y5_CLUHA</name>
<dbReference type="InterPro" id="IPR006574">
    <property type="entry name" value="PRY"/>
</dbReference>
<dbReference type="InterPro" id="IPR013320">
    <property type="entry name" value="ConA-like_dom_sf"/>
</dbReference>
<dbReference type="KEGG" id="char:116219733"/>
<dbReference type="OrthoDB" id="8954335at2759"/>
<dbReference type="PRINTS" id="PR01407">
    <property type="entry name" value="BUTYPHLNCDUF"/>
</dbReference>
<dbReference type="GO" id="GO:0031640">
    <property type="term" value="P:killing of cells of another organism"/>
    <property type="evidence" value="ECO:0007669"/>
    <property type="project" value="UniProtKB-KW"/>
</dbReference>
<evidence type="ECO:0000313" key="8">
    <source>
        <dbReference type="Proteomes" id="UP000515152"/>
    </source>
</evidence>
<keyword evidence="3" id="KW-0964">Secreted</keyword>
<dbReference type="InterPro" id="IPR052090">
    <property type="entry name" value="Cytolytic_pore-forming_toxin"/>
</dbReference>
<feature type="non-terminal residue" evidence="9">
    <location>
        <position position="1"/>
    </location>
</feature>
<protein>
    <submittedName>
        <fullName evidence="9">Stonustoxin subunit beta-like</fullName>
    </submittedName>
</protein>
<dbReference type="GeneID" id="116219733"/>
<dbReference type="PROSITE" id="PS50188">
    <property type="entry name" value="B302_SPRY"/>
    <property type="match status" value="1"/>
</dbReference>
<evidence type="ECO:0000259" key="7">
    <source>
        <dbReference type="PROSITE" id="PS50188"/>
    </source>
</evidence>
<dbReference type="Pfam" id="PF24674">
    <property type="entry name" value="MACPF_SNTX"/>
    <property type="match status" value="1"/>
</dbReference>
<dbReference type="InterPro" id="IPR043136">
    <property type="entry name" value="B30.2/SPRY_sf"/>
</dbReference>
<dbReference type="Pfam" id="PF18078">
    <property type="entry name" value="Thioredoxin_11"/>
    <property type="match status" value="1"/>
</dbReference>
<dbReference type="GO" id="GO:0005576">
    <property type="term" value="C:extracellular region"/>
    <property type="evidence" value="ECO:0007669"/>
    <property type="project" value="UniProtKB-SubCell"/>
</dbReference>
<dbReference type="Pfam" id="PF00622">
    <property type="entry name" value="SPRY"/>
    <property type="match status" value="1"/>
</dbReference>
<accession>A0A6P8F5Y5</accession>
<keyword evidence="8" id="KW-1185">Reference proteome</keyword>
<dbReference type="RefSeq" id="XP_031419340.1">
    <property type="nucleotide sequence ID" value="XM_031563480.1"/>
</dbReference>
<dbReference type="SMART" id="SM00589">
    <property type="entry name" value="PRY"/>
    <property type="match status" value="1"/>
</dbReference>
<sequence>NDILVVSALGRSLDLGALYDARNDKFIKGFYLWNSEDIQSKTRVSPQPNTRLQVSMSESLSEKTSLLDVSASVKASFLCGLVEVGGSAKYLNQKTSSSRQCSVTLGYHVNTEVKELMISELETPKPELFAMTDATHVVTQVLYGADAFMEFQEMASDDSKKQEIQGNLTVMIKKIPTIEISGDGSLNMDDQDKKKVKNCSCKFNGDFYLKDLPSTFEEAVKVYKELPSLLGEKGEKAVPVKVWLYPLSKLSNTESKLKRMISETLVSQLEKVMDEFHQAEVRTNDLLKSSKEIKAKDIIRKLKTFQNSLRFFTAQFLRKMSGLIPAIRGGNMEETALRDLLKSRDASGFSGKEMEQWLDGKETEINVVTMNIKAIPDYMIKAEGFELETFLMGPKVIDAFVFCFTSLIYEEPYLKKISQAVENFKCGSTSSTPEQDPTQEVPWYKRQDVNENLRSSRRLFESASFKKVISFIPDPERPGAAVRWYRESVLMDPHVTSLPLQQSWACKLTLDPDTAHLNVSLSGRKVTWVEAPQPYHNPISHKRFDYWWQVLSKEPLIGRCYWECELVGKSYMGVVYESMNRNGEGNDCVLGGNAKTWCLMQLDGHHSIWYNDTNESGNIPIPQSSSRVGVFLDREAGSLSFYSVCFDTLTHLHTFKTTFTNETLYAGFATEYKDGSVTLC</sequence>
<evidence type="ECO:0000256" key="6">
    <source>
        <dbReference type="ARBA" id="ARBA00022852"/>
    </source>
</evidence>
<dbReference type="InterPro" id="IPR040581">
    <property type="entry name" value="Thioredoxin_11"/>
</dbReference>
<reference evidence="9" key="1">
    <citation type="submission" date="2025-08" db="UniProtKB">
        <authorList>
            <consortium name="RefSeq"/>
        </authorList>
    </citation>
    <scope>IDENTIFICATION</scope>
</reference>
<dbReference type="PANTHER" id="PTHR31594">
    <property type="entry name" value="AIG1-TYPE G DOMAIN-CONTAINING PROTEIN"/>
    <property type="match status" value="1"/>
</dbReference>
<dbReference type="InterPro" id="IPR048997">
    <property type="entry name" value="Stonustoxin-like_helical"/>
</dbReference>
<dbReference type="Gene3D" id="2.60.120.920">
    <property type="match status" value="1"/>
</dbReference>
<proteinExistence type="inferred from homology"/>
<dbReference type="Pfam" id="PF13765">
    <property type="entry name" value="PRY"/>
    <property type="match status" value="1"/>
</dbReference>
<dbReference type="SUPFAM" id="SSF49899">
    <property type="entry name" value="Concanavalin A-like lectins/glucanases"/>
    <property type="match status" value="1"/>
</dbReference>
<keyword evidence="6" id="KW-0204">Cytolysis</keyword>
<comment type="similarity">
    <text evidence="2">Belongs to the SNTX/VTX toxin family.</text>
</comment>
<evidence type="ECO:0000256" key="4">
    <source>
        <dbReference type="ARBA" id="ARBA00022656"/>
    </source>
</evidence>
<evidence type="ECO:0000256" key="1">
    <source>
        <dbReference type="ARBA" id="ARBA00004613"/>
    </source>
</evidence>
<feature type="domain" description="B30.2/SPRY" evidence="7">
    <location>
        <begin position="488"/>
        <end position="680"/>
    </location>
</feature>
<dbReference type="GO" id="GO:0090729">
    <property type="term" value="F:toxin activity"/>
    <property type="evidence" value="ECO:0007669"/>
    <property type="project" value="UniProtKB-KW"/>
</dbReference>
<keyword evidence="4" id="KW-0800">Toxin</keyword>
<gene>
    <name evidence="9" type="primary">LOC116219733</name>
</gene>
<evidence type="ECO:0000256" key="2">
    <source>
        <dbReference type="ARBA" id="ARBA00006480"/>
    </source>
</evidence>
<organism evidence="8 9">
    <name type="scientific">Clupea harengus</name>
    <name type="common">Atlantic herring</name>
    <dbReference type="NCBI Taxonomy" id="7950"/>
    <lineage>
        <taxon>Eukaryota</taxon>
        <taxon>Metazoa</taxon>
        <taxon>Chordata</taxon>
        <taxon>Craniata</taxon>
        <taxon>Vertebrata</taxon>
        <taxon>Euteleostomi</taxon>
        <taxon>Actinopterygii</taxon>
        <taxon>Neopterygii</taxon>
        <taxon>Teleostei</taxon>
        <taxon>Clupei</taxon>
        <taxon>Clupeiformes</taxon>
        <taxon>Clupeoidei</taxon>
        <taxon>Clupeidae</taxon>
        <taxon>Clupea</taxon>
    </lineage>
</organism>
<dbReference type="InterPro" id="IPR003877">
    <property type="entry name" value="SPRY_dom"/>
</dbReference>
<dbReference type="Proteomes" id="UP000515152">
    <property type="component" value="Chromosome 26"/>
</dbReference>
<evidence type="ECO:0000313" key="9">
    <source>
        <dbReference type="RefSeq" id="XP_031419340.1"/>
    </source>
</evidence>
<evidence type="ECO:0000256" key="5">
    <source>
        <dbReference type="ARBA" id="ARBA00022735"/>
    </source>
</evidence>
<dbReference type="AlphaFoldDB" id="A0A6P8F5Y5"/>
<keyword evidence="5" id="KW-0354">Hemolysis</keyword>
<evidence type="ECO:0000256" key="3">
    <source>
        <dbReference type="ARBA" id="ARBA00022525"/>
    </source>
</evidence>
<dbReference type="PANTHER" id="PTHR31594:SF11">
    <property type="entry name" value="NEOVERRUCOTOXIN SUBUNIT ALPHA-LIKE ISOFORM X1-RELATED"/>
    <property type="match status" value="1"/>
</dbReference>
<dbReference type="InterPro" id="IPR001870">
    <property type="entry name" value="B30.2/SPRY"/>
</dbReference>
<comment type="subcellular location">
    <subcellularLocation>
        <location evidence="1">Secreted</location>
    </subcellularLocation>
</comment>
<dbReference type="InterPro" id="IPR003879">
    <property type="entry name" value="Butyrophylin_SPRY"/>
</dbReference>